<sequence>MLRLTGATAIVVDETTETTGELLLEGARVAAAGSDAADATTLDVTGHVLTPGLVNAHHHLLQSAFRTLPGTRGVPMADWLPTMASAYARVGIDPELASIAAGIGVAEGLLSGVTTVADHHLNWGSATTAESVEIARATTDAARALGGRVAFVRGAARDDPQAAASSAQAIVDALLPGTHGGVSADGMLQLAVGPAGVHSDPRETFELLGEVAARHGLHRRTQANEQVDVAIALERYGKRPLELLEEWGWLADDVTIAHLCEVTDDEIARLAAAGVTATHAPGCDVPMGWGIAPVARLAAAGVAVGLGTSGGGSNDAGHLLADARLALQVSGLVGEQLPARRVLAMASAGSAAGLGRVELGHLRPGAAADLCVWDVSGVADAGVADPVAGLLWAAPGRRPRHVIVAGEFVVRDYELVNAEERELVARLSERLARTPV</sequence>
<dbReference type="InterPro" id="IPR006680">
    <property type="entry name" value="Amidohydro-rel"/>
</dbReference>
<dbReference type="EMBL" id="JBHSMG010000004">
    <property type="protein sequence ID" value="MFC5503253.1"/>
    <property type="molecule type" value="Genomic_DNA"/>
</dbReference>
<dbReference type="InterPro" id="IPR032466">
    <property type="entry name" value="Metal_Hydrolase"/>
</dbReference>
<dbReference type="Proteomes" id="UP001596039">
    <property type="component" value="Unassembled WGS sequence"/>
</dbReference>
<proteinExistence type="predicted"/>
<dbReference type="RefSeq" id="WP_386740969.1">
    <property type="nucleotide sequence ID" value="NZ_JBHSMG010000004.1"/>
</dbReference>
<dbReference type="PANTHER" id="PTHR43794:SF11">
    <property type="entry name" value="AMIDOHYDROLASE-RELATED DOMAIN-CONTAINING PROTEIN"/>
    <property type="match status" value="1"/>
</dbReference>
<organism evidence="3 4">
    <name type="scientific">Lysinimonas soli</name>
    <dbReference type="NCBI Taxonomy" id="1074233"/>
    <lineage>
        <taxon>Bacteria</taxon>
        <taxon>Bacillati</taxon>
        <taxon>Actinomycetota</taxon>
        <taxon>Actinomycetes</taxon>
        <taxon>Micrococcales</taxon>
        <taxon>Microbacteriaceae</taxon>
        <taxon>Lysinimonas</taxon>
    </lineage>
</organism>
<name>A0ABW0NTB7_9MICO</name>
<dbReference type="Gene3D" id="3.20.20.140">
    <property type="entry name" value="Metal-dependent hydrolases"/>
    <property type="match status" value="1"/>
</dbReference>
<evidence type="ECO:0000259" key="2">
    <source>
        <dbReference type="Pfam" id="PF01979"/>
    </source>
</evidence>
<keyword evidence="1" id="KW-0378">Hydrolase</keyword>
<accession>A0ABW0NTB7</accession>
<evidence type="ECO:0000313" key="3">
    <source>
        <dbReference type="EMBL" id="MFC5503253.1"/>
    </source>
</evidence>
<protein>
    <submittedName>
        <fullName evidence="3">Amidohydrolase family protein</fullName>
    </submittedName>
</protein>
<keyword evidence="4" id="KW-1185">Reference proteome</keyword>
<evidence type="ECO:0000256" key="1">
    <source>
        <dbReference type="ARBA" id="ARBA00022801"/>
    </source>
</evidence>
<dbReference type="SUPFAM" id="SSF51338">
    <property type="entry name" value="Composite domain of metallo-dependent hydrolases"/>
    <property type="match status" value="1"/>
</dbReference>
<dbReference type="InterPro" id="IPR011059">
    <property type="entry name" value="Metal-dep_hydrolase_composite"/>
</dbReference>
<feature type="domain" description="Amidohydrolase-related" evidence="2">
    <location>
        <begin position="48"/>
        <end position="409"/>
    </location>
</feature>
<dbReference type="PANTHER" id="PTHR43794">
    <property type="entry name" value="AMINOHYDROLASE SSNA-RELATED"/>
    <property type="match status" value="1"/>
</dbReference>
<dbReference type="SUPFAM" id="SSF51556">
    <property type="entry name" value="Metallo-dependent hydrolases"/>
    <property type="match status" value="1"/>
</dbReference>
<dbReference type="Gene3D" id="2.30.40.10">
    <property type="entry name" value="Urease, subunit C, domain 1"/>
    <property type="match status" value="1"/>
</dbReference>
<comment type="caution">
    <text evidence="3">The sequence shown here is derived from an EMBL/GenBank/DDBJ whole genome shotgun (WGS) entry which is preliminary data.</text>
</comment>
<dbReference type="InterPro" id="IPR050287">
    <property type="entry name" value="MTA/SAH_deaminase"/>
</dbReference>
<dbReference type="Pfam" id="PF01979">
    <property type="entry name" value="Amidohydro_1"/>
    <property type="match status" value="1"/>
</dbReference>
<gene>
    <name evidence="3" type="ORF">ACFPJ4_13480</name>
</gene>
<evidence type="ECO:0000313" key="4">
    <source>
        <dbReference type="Proteomes" id="UP001596039"/>
    </source>
</evidence>
<reference evidence="4" key="1">
    <citation type="journal article" date="2019" name="Int. J. Syst. Evol. Microbiol.">
        <title>The Global Catalogue of Microorganisms (GCM) 10K type strain sequencing project: providing services to taxonomists for standard genome sequencing and annotation.</title>
        <authorList>
            <consortium name="The Broad Institute Genomics Platform"/>
            <consortium name="The Broad Institute Genome Sequencing Center for Infectious Disease"/>
            <person name="Wu L."/>
            <person name="Ma J."/>
        </authorList>
    </citation>
    <scope>NUCLEOTIDE SEQUENCE [LARGE SCALE GENOMIC DNA]</scope>
    <source>
        <strain evidence="4">CGMCC 4.6997</strain>
    </source>
</reference>